<reference evidence="1 2" key="1">
    <citation type="submission" date="2018-06" db="EMBL/GenBank/DDBJ databases">
        <title>The Genome of Cuscuta australis (Dodder) Provides Insight into the Evolution of Plant Parasitism.</title>
        <authorList>
            <person name="Liu H."/>
        </authorList>
    </citation>
    <scope>NUCLEOTIDE SEQUENCE [LARGE SCALE GENOMIC DNA]</scope>
    <source>
        <strain evidence="2">cv. Yunnan</strain>
        <tissue evidence="1">Vines</tissue>
    </source>
</reference>
<sequence>MACLVSINVCASPPSPNPPIQGLDTTRLDGGKSLFQTKWSTGWTLAKEDCSSKHLHKLINFQSFIHVTGRLLMANHWNRGIANMNRENDHCIIRSTTHFPLHISSDSDTGSHCTKMSLSGFWVGPGVEDGWGFVEAIVYRTY</sequence>
<protein>
    <submittedName>
        <fullName evidence="1">Uncharacterized protein</fullName>
    </submittedName>
</protein>
<comment type="caution">
    <text evidence="1">The sequence shown here is derived from an EMBL/GenBank/DDBJ whole genome shotgun (WGS) entry which is preliminary data.</text>
</comment>
<evidence type="ECO:0000313" key="2">
    <source>
        <dbReference type="Proteomes" id="UP000249390"/>
    </source>
</evidence>
<dbReference type="Proteomes" id="UP000249390">
    <property type="component" value="Unassembled WGS sequence"/>
</dbReference>
<evidence type="ECO:0000313" key="1">
    <source>
        <dbReference type="EMBL" id="RAL52600.1"/>
    </source>
</evidence>
<dbReference type="EMBL" id="NQVE01000030">
    <property type="protein sequence ID" value="RAL52600.1"/>
    <property type="molecule type" value="Genomic_DNA"/>
</dbReference>
<gene>
    <name evidence="1" type="ORF">DM860_007368</name>
</gene>
<proteinExistence type="predicted"/>
<name>A0A328E510_9ASTE</name>
<organism evidence="1 2">
    <name type="scientific">Cuscuta australis</name>
    <dbReference type="NCBI Taxonomy" id="267555"/>
    <lineage>
        <taxon>Eukaryota</taxon>
        <taxon>Viridiplantae</taxon>
        <taxon>Streptophyta</taxon>
        <taxon>Embryophyta</taxon>
        <taxon>Tracheophyta</taxon>
        <taxon>Spermatophyta</taxon>
        <taxon>Magnoliopsida</taxon>
        <taxon>eudicotyledons</taxon>
        <taxon>Gunneridae</taxon>
        <taxon>Pentapetalae</taxon>
        <taxon>asterids</taxon>
        <taxon>lamiids</taxon>
        <taxon>Solanales</taxon>
        <taxon>Convolvulaceae</taxon>
        <taxon>Cuscuteae</taxon>
        <taxon>Cuscuta</taxon>
        <taxon>Cuscuta subgen. Grammica</taxon>
        <taxon>Cuscuta sect. Cleistogrammica</taxon>
    </lineage>
</organism>
<keyword evidence="2" id="KW-1185">Reference proteome</keyword>
<dbReference type="AlphaFoldDB" id="A0A328E510"/>
<accession>A0A328E510</accession>